<protein>
    <submittedName>
        <fullName evidence="1">Uncharacterized protein</fullName>
    </submittedName>
</protein>
<gene>
    <name evidence="1" type="ORF">POM88_031175</name>
</gene>
<organism evidence="1 2">
    <name type="scientific">Heracleum sosnowskyi</name>
    <dbReference type="NCBI Taxonomy" id="360622"/>
    <lineage>
        <taxon>Eukaryota</taxon>
        <taxon>Viridiplantae</taxon>
        <taxon>Streptophyta</taxon>
        <taxon>Embryophyta</taxon>
        <taxon>Tracheophyta</taxon>
        <taxon>Spermatophyta</taxon>
        <taxon>Magnoliopsida</taxon>
        <taxon>eudicotyledons</taxon>
        <taxon>Gunneridae</taxon>
        <taxon>Pentapetalae</taxon>
        <taxon>asterids</taxon>
        <taxon>campanulids</taxon>
        <taxon>Apiales</taxon>
        <taxon>Apiaceae</taxon>
        <taxon>Apioideae</taxon>
        <taxon>apioid superclade</taxon>
        <taxon>Tordylieae</taxon>
        <taxon>Tordyliinae</taxon>
        <taxon>Heracleum</taxon>
    </lineage>
</organism>
<dbReference type="AlphaFoldDB" id="A0AAD8HYU4"/>
<dbReference type="Proteomes" id="UP001237642">
    <property type="component" value="Unassembled WGS sequence"/>
</dbReference>
<keyword evidence="2" id="KW-1185">Reference proteome</keyword>
<evidence type="ECO:0000313" key="1">
    <source>
        <dbReference type="EMBL" id="KAK1374982.1"/>
    </source>
</evidence>
<accession>A0AAD8HYU4</accession>
<name>A0AAD8HYU4_9APIA</name>
<reference evidence="1" key="1">
    <citation type="submission" date="2023-02" db="EMBL/GenBank/DDBJ databases">
        <title>Genome of toxic invasive species Heracleum sosnowskyi carries increased number of genes despite the absence of recent whole-genome duplications.</title>
        <authorList>
            <person name="Schelkunov M."/>
            <person name="Shtratnikova V."/>
            <person name="Makarenko M."/>
            <person name="Klepikova A."/>
            <person name="Omelchenko D."/>
            <person name="Novikova G."/>
            <person name="Obukhova E."/>
            <person name="Bogdanov V."/>
            <person name="Penin A."/>
            <person name="Logacheva M."/>
        </authorList>
    </citation>
    <scope>NUCLEOTIDE SEQUENCE</scope>
    <source>
        <strain evidence="1">Hsosn_3</strain>
        <tissue evidence="1">Leaf</tissue>
    </source>
</reference>
<evidence type="ECO:0000313" key="2">
    <source>
        <dbReference type="Proteomes" id="UP001237642"/>
    </source>
</evidence>
<proteinExistence type="predicted"/>
<dbReference type="EMBL" id="JAUIZM010000007">
    <property type="protein sequence ID" value="KAK1374982.1"/>
    <property type="molecule type" value="Genomic_DNA"/>
</dbReference>
<comment type="caution">
    <text evidence="1">The sequence shown here is derived from an EMBL/GenBank/DDBJ whole genome shotgun (WGS) entry which is preliminary data.</text>
</comment>
<sequence>MAHVESRSNKSTTDVAQVDDSVIVVTTSDTAQVVQTQLISPQLQGTFRRSSKDETLKPGNVNILQSITVMGKESYDRSGLGSHREKIVNNSPLDHTSLAESGVGVTQESLDKLESVQMIYHRGIKKKFLLYFMADGRVYRVGEADIHLKLWEELEYVLYLLRVKNQSTHNAAQVLRERMMKSKVLCGARISSAYVPKYRDAHGKLVEMKRNSAKLNTSLGIKVLEFNLESDKSYFIRLGNEMRRNSIYSMRAAIYQTGESDPELKELKKIMVDELEKAERRLLIDYLRTVPDIEEIK</sequence>
<reference evidence="1" key="2">
    <citation type="submission" date="2023-05" db="EMBL/GenBank/DDBJ databases">
        <authorList>
            <person name="Schelkunov M.I."/>
        </authorList>
    </citation>
    <scope>NUCLEOTIDE SEQUENCE</scope>
    <source>
        <strain evidence="1">Hsosn_3</strain>
        <tissue evidence="1">Leaf</tissue>
    </source>
</reference>